<keyword evidence="2" id="KW-1185">Reference proteome</keyword>
<dbReference type="Proteomes" id="UP001301797">
    <property type="component" value="Chromosome"/>
</dbReference>
<dbReference type="AlphaFoldDB" id="A0AA97I1S8"/>
<evidence type="ECO:0000313" key="2">
    <source>
        <dbReference type="Proteomes" id="UP001301797"/>
    </source>
</evidence>
<name>A0AA97I1S8_9EURY</name>
<dbReference type="KEGG" id="mefw:F1737_01675"/>
<dbReference type="Gene3D" id="3.40.50.12370">
    <property type="match status" value="1"/>
</dbReference>
<accession>A0AA97I1S8</accession>
<dbReference type="RefSeq" id="WP_317137050.1">
    <property type="nucleotide sequence ID" value="NZ_CP043875.1"/>
</dbReference>
<reference evidence="1 2" key="1">
    <citation type="submission" date="2019-09" db="EMBL/GenBank/DDBJ databases">
        <title>The complete genome of Methanoplanus sp. FWC-SCC4.</title>
        <authorList>
            <person name="Chen S.-C."/>
            <person name="Zhou Y.-Z."/>
            <person name="Lai M.-C."/>
        </authorList>
    </citation>
    <scope>NUCLEOTIDE SEQUENCE [LARGE SCALE GENOMIC DNA]</scope>
    <source>
        <strain evidence="1 2">FWC-SCC4</strain>
    </source>
</reference>
<protein>
    <submittedName>
        <fullName evidence="1">Uncharacterized protein</fullName>
    </submittedName>
</protein>
<organism evidence="1 2">
    <name type="scientific">Methanochimaera problematica</name>
    <dbReference type="NCBI Taxonomy" id="2609417"/>
    <lineage>
        <taxon>Archaea</taxon>
        <taxon>Methanobacteriati</taxon>
        <taxon>Methanobacteriota</taxon>
        <taxon>Stenosarchaea group</taxon>
        <taxon>Methanomicrobia</taxon>
        <taxon>Methanomicrobiales</taxon>
        <taxon>Methanomicrobiaceae</taxon>
        <taxon>Methanochimaera</taxon>
    </lineage>
</organism>
<gene>
    <name evidence="1" type="ORF">F1737_01675</name>
</gene>
<dbReference type="SUPFAM" id="SSF52402">
    <property type="entry name" value="Adenine nucleotide alpha hydrolases-like"/>
    <property type="match status" value="1"/>
</dbReference>
<sequence>MGYYSSLINRKFKDVVGSRYEDVLKEYREFLLTEEDVVKEVKTVLMPLDIFVSGISEDLYKLFRLYDAEVTLVYITDKDVVSIVSEILGEDAGGEYIRKKEDYGHRLLEKVSSELEMNEVRSKTKLFSGHKWDDIENLSEKYDMVAISKSYGGGRGDDNEISPVAQRLVQQMSTLTVLY</sequence>
<dbReference type="GeneID" id="85228838"/>
<evidence type="ECO:0000313" key="1">
    <source>
        <dbReference type="EMBL" id="WOF15480.1"/>
    </source>
</evidence>
<proteinExistence type="predicted"/>
<dbReference type="EMBL" id="CP043875">
    <property type="protein sequence ID" value="WOF15480.1"/>
    <property type="molecule type" value="Genomic_DNA"/>
</dbReference>